<dbReference type="InterPro" id="IPR002403">
    <property type="entry name" value="Cyt_P450_E_grp-IV"/>
</dbReference>
<dbReference type="InterPro" id="IPR001128">
    <property type="entry name" value="Cyt_P450"/>
</dbReference>
<keyword evidence="8" id="KW-1133">Transmembrane helix</keyword>
<comment type="similarity">
    <text evidence="2">Belongs to the cytochrome P450 family.</text>
</comment>
<dbReference type="EMBL" id="JAADJG010000007">
    <property type="protein sequence ID" value="KAF4457962.1"/>
    <property type="molecule type" value="Genomic_DNA"/>
</dbReference>
<gene>
    <name evidence="9" type="ORF">F53441_217</name>
</gene>
<dbReference type="GO" id="GO:0004497">
    <property type="term" value="F:monooxygenase activity"/>
    <property type="evidence" value="ECO:0007669"/>
    <property type="project" value="UniProtKB-KW"/>
</dbReference>
<dbReference type="Pfam" id="PF00067">
    <property type="entry name" value="p450"/>
    <property type="match status" value="1"/>
</dbReference>
<keyword evidence="4 7" id="KW-0479">Metal-binding</keyword>
<dbReference type="PANTHER" id="PTHR24305">
    <property type="entry name" value="CYTOCHROME P450"/>
    <property type="match status" value="1"/>
</dbReference>
<evidence type="ECO:0000256" key="5">
    <source>
        <dbReference type="ARBA" id="ARBA00023004"/>
    </source>
</evidence>
<dbReference type="SUPFAM" id="SSF48264">
    <property type="entry name" value="Cytochrome P450"/>
    <property type="match status" value="1"/>
</dbReference>
<dbReference type="Gene3D" id="1.10.630.10">
    <property type="entry name" value="Cytochrome P450"/>
    <property type="match status" value="1"/>
</dbReference>
<evidence type="ECO:0000256" key="1">
    <source>
        <dbReference type="ARBA" id="ARBA00001971"/>
    </source>
</evidence>
<comment type="caution">
    <text evidence="9">The sequence shown here is derived from an EMBL/GenBank/DDBJ whole genome shotgun (WGS) entry which is preliminary data.</text>
</comment>
<keyword evidence="6" id="KW-0560">Oxidoreductase</keyword>
<accession>A0A8H4KXI1</accession>
<dbReference type="CDD" id="cd11060">
    <property type="entry name" value="CYP57A1-like"/>
    <property type="match status" value="1"/>
</dbReference>
<protein>
    <recommendedName>
        <fullName evidence="11">Cytochrome P450</fullName>
    </recommendedName>
</protein>
<keyword evidence="6" id="KW-0503">Monooxygenase</keyword>
<comment type="cofactor">
    <cofactor evidence="1 7">
        <name>heme</name>
        <dbReference type="ChEBI" id="CHEBI:30413"/>
    </cofactor>
</comment>
<feature type="transmembrane region" description="Helical" evidence="8">
    <location>
        <begin position="12"/>
        <end position="29"/>
    </location>
</feature>
<reference evidence="9" key="1">
    <citation type="submission" date="2020-01" db="EMBL/GenBank/DDBJ databases">
        <title>Identification and distribution of gene clusters putatively required for synthesis of sphingolipid metabolism inhibitors in phylogenetically diverse species of the filamentous fungus Fusarium.</title>
        <authorList>
            <person name="Kim H.-S."/>
            <person name="Busman M."/>
            <person name="Brown D.W."/>
            <person name="Divon H."/>
            <person name="Uhlig S."/>
            <person name="Proctor R.H."/>
        </authorList>
    </citation>
    <scope>NUCLEOTIDE SEQUENCE</scope>
    <source>
        <strain evidence="9">NRRL 53441</strain>
    </source>
</reference>
<keyword evidence="8" id="KW-0812">Transmembrane</keyword>
<sequence>MGFLIDQLLTNFCFQALVVLLVAYVIRLVQRWHRLRHIPGPTGVGWSSWWQCRGALSGRYHEHLKNAANQFGHLVRIGPNELLTTDPVTLRAMSAVRSTYTKGDFYTSGRIVPGIDNIVSERGEVKHKTMRAKMAPGSRPVDFAEKTQFFALDVIGDVSFGEPFGYLSKDEDLYQYNQINASSLPVMNIVSVYPWLGRIVHRWPLSLLLPREEDQVGFGRLMGFANQFVRKRFADGTASKKDMMQVHINSGMNEEELLQQTFISIIAGSNSTAHALRMIILSLITNPAAYRFLIAEIRQFASSVSNPISWTQTQILPYLQAVVREGLRMWPPIAGLGFKHVPPEGDTINGFFVPGGTQIGQGFYAIGRSQLVWGDDADVFRPERWLLAGEDRLRDMIAAFDTHFGHGKYSCLGKPIALMEIHKAVFELIKRYDFAVLNAERPIKTQTSVFQFASDFWVTITRRD</sequence>
<evidence type="ECO:0008006" key="11">
    <source>
        <dbReference type="Google" id="ProtNLM"/>
    </source>
</evidence>
<keyword evidence="3 7" id="KW-0349">Heme</keyword>
<evidence type="ECO:0000256" key="7">
    <source>
        <dbReference type="PIRSR" id="PIRSR602403-1"/>
    </source>
</evidence>
<dbReference type="Proteomes" id="UP000605986">
    <property type="component" value="Unassembled WGS sequence"/>
</dbReference>
<proteinExistence type="inferred from homology"/>
<organism evidence="9 10">
    <name type="scientific">Fusarium austroafricanum</name>
    <dbReference type="NCBI Taxonomy" id="2364996"/>
    <lineage>
        <taxon>Eukaryota</taxon>
        <taxon>Fungi</taxon>
        <taxon>Dikarya</taxon>
        <taxon>Ascomycota</taxon>
        <taxon>Pezizomycotina</taxon>
        <taxon>Sordariomycetes</taxon>
        <taxon>Hypocreomycetidae</taxon>
        <taxon>Hypocreales</taxon>
        <taxon>Nectriaceae</taxon>
        <taxon>Fusarium</taxon>
        <taxon>Fusarium concolor species complex</taxon>
    </lineage>
</organism>
<evidence type="ECO:0000313" key="10">
    <source>
        <dbReference type="Proteomes" id="UP000605986"/>
    </source>
</evidence>
<evidence type="ECO:0000256" key="3">
    <source>
        <dbReference type="ARBA" id="ARBA00022617"/>
    </source>
</evidence>
<dbReference type="GO" id="GO:0016705">
    <property type="term" value="F:oxidoreductase activity, acting on paired donors, with incorporation or reduction of molecular oxygen"/>
    <property type="evidence" value="ECO:0007669"/>
    <property type="project" value="InterPro"/>
</dbReference>
<keyword evidence="10" id="KW-1185">Reference proteome</keyword>
<dbReference type="InterPro" id="IPR036396">
    <property type="entry name" value="Cyt_P450_sf"/>
</dbReference>
<evidence type="ECO:0000256" key="2">
    <source>
        <dbReference type="ARBA" id="ARBA00010617"/>
    </source>
</evidence>
<keyword evidence="8" id="KW-0472">Membrane</keyword>
<evidence type="ECO:0000256" key="8">
    <source>
        <dbReference type="SAM" id="Phobius"/>
    </source>
</evidence>
<dbReference type="AlphaFoldDB" id="A0A8H4KXI1"/>
<dbReference type="GO" id="GO:0020037">
    <property type="term" value="F:heme binding"/>
    <property type="evidence" value="ECO:0007669"/>
    <property type="project" value="InterPro"/>
</dbReference>
<feature type="binding site" description="axial binding residue" evidence="7">
    <location>
        <position position="411"/>
    </location>
    <ligand>
        <name>heme</name>
        <dbReference type="ChEBI" id="CHEBI:30413"/>
    </ligand>
    <ligandPart>
        <name>Fe</name>
        <dbReference type="ChEBI" id="CHEBI:18248"/>
    </ligandPart>
</feature>
<dbReference type="PRINTS" id="PR00385">
    <property type="entry name" value="P450"/>
</dbReference>
<dbReference type="GO" id="GO:0005506">
    <property type="term" value="F:iron ion binding"/>
    <property type="evidence" value="ECO:0007669"/>
    <property type="project" value="InterPro"/>
</dbReference>
<evidence type="ECO:0000256" key="6">
    <source>
        <dbReference type="ARBA" id="ARBA00023033"/>
    </source>
</evidence>
<keyword evidence="5 7" id="KW-0408">Iron</keyword>
<evidence type="ECO:0000313" key="9">
    <source>
        <dbReference type="EMBL" id="KAF4457962.1"/>
    </source>
</evidence>
<dbReference type="InterPro" id="IPR050121">
    <property type="entry name" value="Cytochrome_P450_monoxygenase"/>
</dbReference>
<name>A0A8H4KXI1_9HYPO</name>
<dbReference type="PANTHER" id="PTHR24305:SF168">
    <property type="entry name" value="P450, PUTATIVE (EUROFUNG)-RELATED"/>
    <property type="match status" value="1"/>
</dbReference>
<dbReference type="PRINTS" id="PR00465">
    <property type="entry name" value="EP450IV"/>
</dbReference>
<evidence type="ECO:0000256" key="4">
    <source>
        <dbReference type="ARBA" id="ARBA00022723"/>
    </source>
</evidence>
<dbReference type="OrthoDB" id="1470350at2759"/>